<evidence type="ECO:0000256" key="1">
    <source>
        <dbReference type="SAM" id="Phobius"/>
    </source>
</evidence>
<comment type="caution">
    <text evidence="2">The sequence shown here is derived from an EMBL/GenBank/DDBJ whole genome shotgun (WGS) entry which is preliminary data.</text>
</comment>
<dbReference type="EMBL" id="JBJQND010000015">
    <property type="protein sequence ID" value="KAL3851965.1"/>
    <property type="molecule type" value="Genomic_DNA"/>
</dbReference>
<protein>
    <submittedName>
        <fullName evidence="2">Uncharacterized protein</fullName>
    </submittedName>
</protein>
<keyword evidence="3" id="KW-1185">Reference proteome</keyword>
<organism evidence="2 3">
    <name type="scientific">Sinanodonta woodiana</name>
    <name type="common">Chinese pond mussel</name>
    <name type="synonym">Anodonta woodiana</name>
    <dbReference type="NCBI Taxonomy" id="1069815"/>
    <lineage>
        <taxon>Eukaryota</taxon>
        <taxon>Metazoa</taxon>
        <taxon>Spiralia</taxon>
        <taxon>Lophotrochozoa</taxon>
        <taxon>Mollusca</taxon>
        <taxon>Bivalvia</taxon>
        <taxon>Autobranchia</taxon>
        <taxon>Heteroconchia</taxon>
        <taxon>Palaeoheterodonta</taxon>
        <taxon>Unionida</taxon>
        <taxon>Unionoidea</taxon>
        <taxon>Unionidae</taxon>
        <taxon>Unioninae</taxon>
        <taxon>Sinanodonta</taxon>
    </lineage>
</organism>
<accession>A0ABD3UUL4</accession>
<keyword evidence="1" id="KW-1133">Transmembrane helix</keyword>
<reference evidence="2 3" key="1">
    <citation type="submission" date="2024-11" db="EMBL/GenBank/DDBJ databases">
        <title>Chromosome-level genome assembly of the freshwater bivalve Anodonta woodiana.</title>
        <authorList>
            <person name="Chen X."/>
        </authorList>
    </citation>
    <scope>NUCLEOTIDE SEQUENCE [LARGE SCALE GENOMIC DNA]</scope>
    <source>
        <strain evidence="2">MN2024</strain>
        <tissue evidence="2">Gills</tissue>
    </source>
</reference>
<keyword evidence="1" id="KW-0472">Membrane</keyword>
<keyword evidence="1" id="KW-0812">Transmembrane</keyword>
<evidence type="ECO:0000313" key="3">
    <source>
        <dbReference type="Proteomes" id="UP001634394"/>
    </source>
</evidence>
<sequence length="167" mass="18284">MHGHVDRDCSRAIGSSCSYVCDSGCSSSGDKVYCTYEKVWSRGNCTCDIYQSRVSNQDIAGIILGLLSSFFVVSVCMTCWIKRRGMLLFQGVQHTNINMTARTHELPRISSSNISTTATVPEIFSTAIPNVDNVHNAQASKPPHNESQIINPPAYEDINFVVSGDNS</sequence>
<name>A0ABD3UUL4_SINWO</name>
<evidence type="ECO:0000313" key="2">
    <source>
        <dbReference type="EMBL" id="KAL3851965.1"/>
    </source>
</evidence>
<gene>
    <name evidence="2" type="ORF">ACJMK2_015655</name>
</gene>
<dbReference type="AlphaFoldDB" id="A0ABD3UUL4"/>
<dbReference type="Proteomes" id="UP001634394">
    <property type="component" value="Unassembled WGS sequence"/>
</dbReference>
<proteinExistence type="predicted"/>
<feature type="transmembrane region" description="Helical" evidence="1">
    <location>
        <begin position="59"/>
        <end position="81"/>
    </location>
</feature>